<proteinExistence type="inferred from homology"/>
<evidence type="ECO:0000256" key="6">
    <source>
        <dbReference type="RuleBase" id="RU369048"/>
    </source>
</evidence>
<dbReference type="RefSeq" id="XP_050922101.1">
    <property type="nucleotide sequence ID" value="XM_051066144.1"/>
</dbReference>
<feature type="chain" id="PRO_5042523374" description="Synembryn" evidence="8">
    <location>
        <begin position="19"/>
        <end position="744"/>
    </location>
</feature>
<keyword evidence="8" id="KW-0732">Signal</keyword>
<dbReference type="GO" id="GO:0005938">
    <property type="term" value="C:cell cortex"/>
    <property type="evidence" value="ECO:0007669"/>
    <property type="project" value="UniProtKB-SubCell"/>
</dbReference>
<evidence type="ECO:0000256" key="1">
    <source>
        <dbReference type="ARBA" id="ARBA00004544"/>
    </source>
</evidence>
<reference evidence="10" key="1">
    <citation type="submission" date="2025-08" db="UniProtKB">
        <authorList>
            <consortium name="RefSeq"/>
        </authorList>
    </citation>
    <scope>IDENTIFICATION</scope>
    <source>
        <tissue evidence="10">Brain</tissue>
    </source>
</reference>
<feature type="compositionally biased region" description="Basic and acidic residues" evidence="7">
    <location>
        <begin position="281"/>
        <end position="292"/>
    </location>
</feature>
<feature type="compositionally biased region" description="Acidic residues" evidence="7">
    <location>
        <begin position="669"/>
        <end position="683"/>
    </location>
</feature>
<comment type="subcellular location">
    <subcellularLocation>
        <location evidence="1">Cytoplasm</location>
        <location evidence="1">Cell cortex</location>
    </subcellularLocation>
</comment>
<evidence type="ECO:0000256" key="3">
    <source>
        <dbReference type="ARBA" id="ARBA00022490"/>
    </source>
</evidence>
<feature type="compositionally biased region" description="Acidic residues" evidence="7">
    <location>
        <begin position="293"/>
        <end position="304"/>
    </location>
</feature>
<dbReference type="Proteomes" id="UP000694890">
    <property type="component" value="Linkage group LG23"/>
</dbReference>
<gene>
    <name evidence="10" type="primary">si:dkey-94f20.4</name>
</gene>
<dbReference type="InterPro" id="IPR016024">
    <property type="entry name" value="ARM-type_fold"/>
</dbReference>
<accession>A0AAJ8AXF2</accession>
<evidence type="ECO:0000256" key="7">
    <source>
        <dbReference type="SAM" id="MobiDB-lite"/>
    </source>
</evidence>
<protein>
    <recommendedName>
        <fullName evidence="6">Synembryn</fullName>
    </recommendedName>
    <alternativeName>
        <fullName evidence="6">Protein Ric-8</fullName>
    </alternativeName>
</protein>
<evidence type="ECO:0000256" key="2">
    <source>
        <dbReference type="ARBA" id="ARBA00009049"/>
    </source>
</evidence>
<keyword evidence="5" id="KW-0143">Chaperone</keyword>
<feature type="region of interest" description="Disordered" evidence="7">
    <location>
        <begin position="707"/>
        <end position="744"/>
    </location>
</feature>
<comment type="subunit">
    <text evidence="6">Interacts with some GDP-bound G alpha proteins. Does not interact with G-alpha proteins when they are in complex with subunits beta and gamma.</text>
</comment>
<feature type="region of interest" description="Disordered" evidence="7">
    <location>
        <begin position="281"/>
        <end position="306"/>
    </location>
</feature>
<dbReference type="PANTHER" id="PTHR12425:SF3">
    <property type="entry name" value="SYNEMBRYN"/>
    <property type="match status" value="1"/>
</dbReference>
<organism evidence="9 10">
    <name type="scientific">Lates calcarifer</name>
    <name type="common">Barramundi</name>
    <name type="synonym">Holocentrus calcarifer</name>
    <dbReference type="NCBI Taxonomy" id="8187"/>
    <lineage>
        <taxon>Eukaryota</taxon>
        <taxon>Metazoa</taxon>
        <taxon>Chordata</taxon>
        <taxon>Craniata</taxon>
        <taxon>Vertebrata</taxon>
        <taxon>Euteleostomi</taxon>
        <taxon>Actinopterygii</taxon>
        <taxon>Neopterygii</taxon>
        <taxon>Teleostei</taxon>
        <taxon>Neoteleostei</taxon>
        <taxon>Acanthomorphata</taxon>
        <taxon>Carangaria</taxon>
        <taxon>Carangaria incertae sedis</taxon>
        <taxon>Centropomidae</taxon>
        <taxon>Lates</taxon>
    </lineage>
</organism>
<evidence type="ECO:0000256" key="4">
    <source>
        <dbReference type="ARBA" id="ARBA00022658"/>
    </source>
</evidence>
<evidence type="ECO:0000313" key="9">
    <source>
        <dbReference type="Proteomes" id="UP000694890"/>
    </source>
</evidence>
<dbReference type="GeneID" id="108884444"/>
<name>A0AAJ8AXF2_LATCA</name>
<dbReference type="InterPro" id="IPR008376">
    <property type="entry name" value="Chaperone_Ric-8_A/B"/>
</dbReference>
<dbReference type="GO" id="GO:0007186">
    <property type="term" value="P:G protein-coupled receptor signaling pathway"/>
    <property type="evidence" value="ECO:0007669"/>
    <property type="project" value="TreeGrafter"/>
</dbReference>
<keyword evidence="3 6" id="KW-0963">Cytoplasm</keyword>
<dbReference type="KEGG" id="lcf:108884444"/>
<evidence type="ECO:0000256" key="5">
    <source>
        <dbReference type="ARBA" id="ARBA00023186"/>
    </source>
</evidence>
<dbReference type="PRINTS" id="PR01802">
    <property type="entry name" value="SYNEMBRYN"/>
</dbReference>
<dbReference type="GO" id="GO:0005085">
    <property type="term" value="F:guanyl-nucleotide exchange factor activity"/>
    <property type="evidence" value="ECO:0007669"/>
    <property type="project" value="UniProtKB-UniRule"/>
</dbReference>
<feature type="region of interest" description="Disordered" evidence="7">
    <location>
        <begin position="631"/>
        <end position="683"/>
    </location>
</feature>
<evidence type="ECO:0000256" key="8">
    <source>
        <dbReference type="SAM" id="SignalP"/>
    </source>
</evidence>
<evidence type="ECO:0000313" key="10">
    <source>
        <dbReference type="RefSeq" id="XP_050922101.1"/>
    </source>
</evidence>
<feature type="compositionally biased region" description="Basic and acidic residues" evidence="7">
    <location>
        <begin position="650"/>
        <end position="659"/>
    </location>
</feature>
<dbReference type="SUPFAM" id="SSF48371">
    <property type="entry name" value="ARM repeat"/>
    <property type="match status" value="1"/>
</dbReference>
<comment type="function">
    <text evidence="6">Chaperone that specifically binds and folds nascent G alpha proteins prior to G protein heterotrimer formation. Also acts as a guanine nucleotide exchange factor (GEF) for G alpha proteins by stimulating exchange of bound GDP for free GTP.</text>
</comment>
<keyword evidence="4 6" id="KW-0344">Guanine-nucleotide releasing factor</keyword>
<dbReference type="AlphaFoldDB" id="A0AAJ8AXF2"/>
<dbReference type="GO" id="GO:0005886">
    <property type="term" value="C:plasma membrane"/>
    <property type="evidence" value="ECO:0007669"/>
    <property type="project" value="TreeGrafter"/>
</dbReference>
<feature type="compositionally biased region" description="Acidic residues" evidence="7">
    <location>
        <begin position="728"/>
        <end position="744"/>
    </location>
</feature>
<dbReference type="GO" id="GO:0001965">
    <property type="term" value="F:G-protein alpha-subunit binding"/>
    <property type="evidence" value="ECO:0007669"/>
    <property type="project" value="UniProtKB-UniRule"/>
</dbReference>
<dbReference type="PANTHER" id="PTHR12425">
    <property type="entry name" value="SYNEMBRYN"/>
    <property type="match status" value="1"/>
</dbReference>
<dbReference type="InterPro" id="IPR019318">
    <property type="entry name" value="Gua_nucleotide_exch_fac_Ric8"/>
</dbReference>
<comment type="similarity">
    <text evidence="2 6">Belongs to the synembryn family.</text>
</comment>
<dbReference type="Pfam" id="PF10165">
    <property type="entry name" value="Ric8"/>
    <property type="match status" value="1"/>
</dbReference>
<feature type="signal peptide" evidence="8">
    <location>
        <begin position="1"/>
        <end position="18"/>
    </location>
</feature>
<sequence length="744" mass="84041">MIIPLPVCACMWYVFVCAGSMDVDVEGIIQCIKQGDENGVQIQLQEFNKEYAQCFFFDAEERERQKQRKQEEFRKNKVREYADSDSDSEYDQEDRGLILRQVTDTVNLCLPRGVVSCSFENCCLTKCLLLCSCTQNLAVVLVRFIRTAVKSRLLRVSLRTLRILSRDKKVLGPLVTDSALLTLAKLAGLTTSDASDEVSNPDSEFYDNIIASLAEAKVLQCRTDEDADPEANDECSAFNEDAKSDISIANSDVDSISWFGSHRTSINEMYKGSIHHKVLERGRKDRRESKMEGEEEEEDGESGEEAQRKEAMKVLCNVVYNSTWAQERFSTLRLMCGLTERLSSSVSCSSPSSVQFYELRLMFLITALRPELSTQLKHEGGVSILTAALESCLEVQWKDQYECVLDSAAPPISLEASQRIIEILKILFNLTYSTHRQEPSEDDAALYRHLVAILRLCLRRKCMLSDDTDELQGHTVNLLTALPLQCLDVMLMVPLEPNSEQCQGVNMDCVYTLLMFMERRLESGEDRVKEKLTPILNLLTESCRAHRETRHYIRNHILPPLRDVSHRPEEGSTVKSRLIRLMTHLDTDLKHCAADLIFVLCKENVRRFVKYTGYGNAAGLLATRGLLGGQGPRAPASNAQYSSDSDSDTEEYRQVKDRINPVTGRVEAEQSDPMEGMTEEEKEEEAKRLIMLFNKLSRDSIIQPMGVDSEGKLIPVSGLRENSLTEEGGSESENDREAEEGEKN</sequence>